<proteinExistence type="predicted"/>
<accession>A0A072UI23</accession>
<organism evidence="1 3">
    <name type="scientific">Medicago truncatula</name>
    <name type="common">Barrel medic</name>
    <name type="synonym">Medicago tribuloides</name>
    <dbReference type="NCBI Taxonomy" id="3880"/>
    <lineage>
        <taxon>Eukaryota</taxon>
        <taxon>Viridiplantae</taxon>
        <taxon>Streptophyta</taxon>
        <taxon>Embryophyta</taxon>
        <taxon>Tracheophyta</taxon>
        <taxon>Spermatophyta</taxon>
        <taxon>Magnoliopsida</taxon>
        <taxon>eudicotyledons</taxon>
        <taxon>Gunneridae</taxon>
        <taxon>Pentapetalae</taxon>
        <taxon>rosids</taxon>
        <taxon>fabids</taxon>
        <taxon>Fabales</taxon>
        <taxon>Fabaceae</taxon>
        <taxon>Papilionoideae</taxon>
        <taxon>50 kb inversion clade</taxon>
        <taxon>NPAAA clade</taxon>
        <taxon>Hologalegina</taxon>
        <taxon>IRL clade</taxon>
        <taxon>Trifolieae</taxon>
        <taxon>Medicago</taxon>
    </lineage>
</organism>
<reference evidence="2" key="3">
    <citation type="submission" date="2015-04" db="UniProtKB">
        <authorList>
            <consortium name="EnsemblPlants"/>
        </authorList>
    </citation>
    <scope>IDENTIFICATION</scope>
    <source>
        <strain evidence="2">cv. Jemalong A17</strain>
    </source>
</reference>
<dbReference type="Proteomes" id="UP000002051">
    <property type="component" value="Chromosome 4"/>
</dbReference>
<dbReference type="EnsemblPlants" id="KEH29364">
    <property type="protein sequence ID" value="KEH29364"/>
    <property type="gene ID" value="MTR_4g035890"/>
</dbReference>
<dbReference type="PANTHER" id="PTHR47074:SF48">
    <property type="entry name" value="POLYNUCLEOTIDYL TRANSFERASE, RIBONUCLEASE H-LIKE SUPERFAMILY PROTEIN"/>
    <property type="match status" value="1"/>
</dbReference>
<evidence type="ECO:0000313" key="3">
    <source>
        <dbReference type="Proteomes" id="UP000002051"/>
    </source>
</evidence>
<gene>
    <name evidence="1" type="ordered locus">MTR_4g035890</name>
</gene>
<name>A0A072UI23_MEDTR</name>
<keyword evidence="3" id="KW-1185">Reference proteome</keyword>
<reference evidence="1 3" key="1">
    <citation type="journal article" date="2011" name="Nature">
        <title>The Medicago genome provides insight into the evolution of rhizobial symbioses.</title>
        <authorList>
            <person name="Young N.D."/>
            <person name="Debelle F."/>
            <person name="Oldroyd G.E."/>
            <person name="Geurts R."/>
            <person name="Cannon S.B."/>
            <person name="Udvardi M.K."/>
            <person name="Benedito V.A."/>
            <person name="Mayer K.F."/>
            <person name="Gouzy J."/>
            <person name="Schoof H."/>
            <person name="Van de Peer Y."/>
            <person name="Proost S."/>
            <person name="Cook D.R."/>
            <person name="Meyers B.C."/>
            <person name="Spannagl M."/>
            <person name="Cheung F."/>
            <person name="De Mita S."/>
            <person name="Krishnakumar V."/>
            <person name="Gundlach H."/>
            <person name="Zhou S."/>
            <person name="Mudge J."/>
            <person name="Bharti A.K."/>
            <person name="Murray J.D."/>
            <person name="Naoumkina M.A."/>
            <person name="Rosen B."/>
            <person name="Silverstein K.A."/>
            <person name="Tang H."/>
            <person name="Rombauts S."/>
            <person name="Zhao P.X."/>
            <person name="Zhou P."/>
            <person name="Barbe V."/>
            <person name="Bardou P."/>
            <person name="Bechner M."/>
            <person name="Bellec A."/>
            <person name="Berger A."/>
            <person name="Berges H."/>
            <person name="Bidwell S."/>
            <person name="Bisseling T."/>
            <person name="Choisne N."/>
            <person name="Couloux A."/>
            <person name="Denny R."/>
            <person name="Deshpande S."/>
            <person name="Dai X."/>
            <person name="Doyle J.J."/>
            <person name="Dudez A.M."/>
            <person name="Farmer A.D."/>
            <person name="Fouteau S."/>
            <person name="Franken C."/>
            <person name="Gibelin C."/>
            <person name="Gish J."/>
            <person name="Goldstein S."/>
            <person name="Gonzalez A.J."/>
            <person name="Green P.J."/>
            <person name="Hallab A."/>
            <person name="Hartog M."/>
            <person name="Hua A."/>
            <person name="Humphray S.J."/>
            <person name="Jeong D.H."/>
            <person name="Jing Y."/>
            <person name="Jocker A."/>
            <person name="Kenton S.M."/>
            <person name="Kim D.J."/>
            <person name="Klee K."/>
            <person name="Lai H."/>
            <person name="Lang C."/>
            <person name="Lin S."/>
            <person name="Macmil S.L."/>
            <person name="Magdelenat G."/>
            <person name="Matthews L."/>
            <person name="McCorrison J."/>
            <person name="Monaghan E.L."/>
            <person name="Mun J.H."/>
            <person name="Najar F.Z."/>
            <person name="Nicholson C."/>
            <person name="Noirot C."/>
            <person name="O'Bleness M."/>
            <person name="Paule C.R."/>
            <person name="Poulain J."/>
            <person name="Prion F."/>
            <person name="Qin B."/>
            <person name="Qu C."/>
            <person name="Retzel E.F."/>
            <person name="Riddle C."/>
            <person name="Sallet E."/>
            <person name="Samain S."/>
            <person name="Samson N."/>
            <person name="Sanders I."/>
            <person name="Saurat O."/>
            <person name="Scarpelli C."/>
            <person name="Schiex T."/>
            <person name="Segurens B."/>
            <person name="Severin A.J."/>
            <person name="Sherrier D.J."/>
            <person name="Shi R."/>
            <person name="Sims S."/>
            <person name="Singer S.R."/>
            <person name="Sinharoy S."/>
            <person name="Sterck L."/>
            <person name="Viollet A."/>
            <person name="Wang B.B."/>
            <person name="Wang K."/>
            <person name="Wang M."/>
            <person name="Wang X."/>
            <person name="Warfsmann J."/>
            <person name="Weissenbach J."/>
            <person name="White D.D."/>
            <person name="White J.D."/>
            <person name="Wiley G.B."/>
            <person name="Wincker P."/>
            <person name="Xing Y."/>
            <person name="Yang L."/>
            <person name="Yao Z."/>
            <person name="Ying F."/>
            <person name="Zhai J."/>
            <person name="Zhou L."/>
            <person name="Zuber A."/>
            <person name="Denarie J."/>
            <person name="Dixon R.A."/>
            <person name="May G.D."/>
            <person name="Schwartz D.C."/>
            <person name="Rogers J."/>
            <person name="Quetier F."/>
            <person name="Town C.D."/>
            <person name="Roe B.A."/>
        </authorList>
    </citation>
    <scope>NUCLEOTIDE SEQUENCE [LARGE SCALE GENOMIC DNA]</scope>
    <source>
        <strain evidence="1">A17</strain>
        <strain evidence="2 3">cv. Jemalong A17</strain>
    </source>
</reference>
<evidence type="ECO:0000313" key="1">
    <source>
        <dbReference type="EMBL" id="KEH29364.1"/>
    </source>
</evidence>
<evidence type="ECO:0000313" key="2">
    <source>
        <dbReference type="EnsemblPlants" id="KEH29364"/>
    </source>
</evidence>
<sequence>MRKMGNICFLRAVRVLGVGSGWDFGPQFSRCGLILPLVLILWKHGNNKVWNNIVETTQQIGDQAVAFLNSWKTAQETRIHNSPEIPHFDIRKWSKPSVGRFKCNVDTSFSASLNKVGFGACIRDANGNHVISRTECFTPLLDVEMGEAT</sequence>
<reference evidence="1 3" key="2">
    <citation type="journal article" date="2014" name="BMC Genomics">
        <title>An improved genome release (version Mt4.0) for the model legume Medicago truncatula.</title>
        <authorList>
            <person name="Tang H."/>
            <person name="Krishnakumar V."/>
            <person name="Bidwell S."/>
            <person name="Rosen B."/>
            <person name="Chan A."/>
            <person name="Zhou S."/>
            <person name="Gentzbittel L."/>
            <person name="Childs K.L."/>
            <person name="Yandell M."/>
            <person name="Gundlach H."/>
            <person name="Mayer K.F."/>
            <person name="Schwartz D.C."/>
            <person name="Town C.D."/>
        </authorList>
    </citation>
    <scope>GENOME REANNOTATION</scope>
    <source>
        <strain evidence="1">A17</strain>
        <strain evidence="2 3">cv. Jemalong A17</strain>
    </source>
</reference>
<dbReference type="EMBL" id="CM001220">
    <property type="protein sequence ID" value="KEH29364.1"/>
    <property type="molecule type" value="Genomic_DNA"/>
</dbReference>
<dbReference type="AlphaFoldDB" id="A0A072UI23"/>
<dbReference type="PANTHER" id="PTHR47074">
    <property type="entry name" value="BNAC02G40300D PROTEIN"/>
    <property type="match status" value="1"/>
</dbReference>
<protein>
    <submittedName>
        <fullName evidence="1 2">Uncharacterized protein</fullName>
    </submittedName>
</protein>
<dbReference type="InterPro" id="IPR052929">
    <property type="entry name" value="RNase_H-like_EbsB-rel"/>
</dbReference>
<dbReference type="HOGENOM" id="CLU_1752450_0_0_1"/>